<dbReference type="EMBL" id="CT868607">
    <property type="protein sequence ID" value="CAK87235.1"/>
    <property type="molecule type" value="Genomic_DNA"/>
</dbReference>
<evidence type="ECO:0000313" key="2">
    <source>
        <dbReference type="Proteomes" id="UP000000600"/>
    </source>
</evidence>
<dbReference type="KEGG" id="ptm:GSPATT00020888001"/>
<evidence type="ECO:0000313" key="1">
    <source>
        <dbReference type="EMBL" id="CAK87235.1"/>
    </source>
</evidence>
<sequence length="224" mass="26289">MPKIIPISISKTATLFKIIIIRMYNTKFPIELIKKKVQDNTITYKFKWNNGTISIEPMSQLTPQLLELVHQYELKQYYETKKKVKLNQTEASSSNEFPPLPSKNVTKIDQISLLKMQETPKTIQEVPSESFQQSNYQSNAVLPQDIMPQTLESNLNQQLLKTFMMHPHLPRQNKECMILSIKRINGEIIFLIKDEYTKWVKLEELKKDSPITLCDYLLPKVRFK</sequence>
<name>A0DW18_PARTE</name>
<dbReference type="GeneID" id="5040417"/>
<evidence type="ECO:0008006" key="3">
    <source>
        <dbReference type="Google" id="ProtNLM"/>
    </source>
</evidence>
<keyword evidence="2" id="KW-1185">Reference proteome</keyword>
<dbReference type="InParanoid" id="A0DW18"/>
<dbReference type="OrthoDB" id="303600at2759"/>
<protein>
    <recommendedName>
        <fullName evidence="3">Chromo domain-containing protein</fullName>
    </recommendedName>
</protein>
<dbReference type="OMA" id="PRQNKEC"/>
<proteinExistence type="predicted"/>
<organism evidence="1 2">
    <name type="scientific">Paramecium tetraurelia</name>
    <dbReference type="NCBI Taxonomy" id="5888"/>
    <lineage>
        <taxon>Eukaryota</taxon>
        <taxon>Sar</taxon>
        <taxon>Alveolata</taxon>
        <taxon>Ciliophora</taxon>
        <taxon>Intramacronucleata</taxon>
        <taxon>Oligohymenophorea</taxon>
        <taxon>Peniculida</taxon>
        <taxon>Parameciidae</taxon>
        <taxon>Paramecium</taxon>
    </lineage>
</organism>
<dbReference type="Proteomes" id="UP000000600">
    <property type="component" value="Unassembled WGS sequence"/>
</dbReference>
<dbReference type="HOGENOM" id="CLU_1443581_0_0_1"/>
<reference evidence="1 2" key="1">
    <citation type="journal article" date="2006" name="Nature">
        <title>Global trends of whole-genome duplications revealed by the ciliate Paramecium tetraurelia.</title>
        <authorList>
            <consortium name="Genoscope"/>
            <person name="Aury J.-M."/>
            <person name="Jaillon O."/>
            <person name="Duret L."/>
            <person name="Noel B."/>
            <person name="Jubin C."/>
            <person name="Porcel B.M."/>
            <person name="Segurens B."/>
            <person name="Daubin V."/>
            <person name="Anthouard V."/>
            <person name="Aiach N."/>
            <person name="Arnaiz O."/>
            <person name="Billaut A."/>
            <person name="Beisson J."/>
            <person name="Blanc I."/>
            <person name="Bouhouche K."/>
            <person name="Camara F."/>
            <person name="Duharcourt S."/>
            <person name="Guigo R."/>
            <person name="Gogendeau D."/>
            <person name="Katinka M."/>
            <person name="Keller A.-M."/>
            <person name="Kissmehl R."/>
            <person name="Klotz C."/>
            <person name="Koll F."/>
            <person name="Le Moue A."/>
            <person name="Lepere C."/>
            <person name="Malinsky S."/>
            <person name="Nowacki M."/>
            <person name="Nowak J.K."/>
            <person name="Plattner H."/>
            <person name="Poulain J."/>
            <person name="Ruiz F."/>
            <person name="Serrano V."/>
            <person name="Zagulski M."/>
            <person name="Dessen P."/>
            <person name="Betermier M."/>
            <person name="Weissenbach J."/>
            <person name="Scarpelli C."/>
            <person name="Schachter V."/>
            <person name="Sperling L."/>
            <person name="Meyer E."/>
            <person name="Cohen J."/>
            <person name="Wincker P."/>
        </authorList>
    </citation>
    <scope>NUCLEOTIDE SEQUENCE [LARGE SCALE GENOMIC DNA]</scope>
    <source>
        <strain evidence="1 2">Stock d4-2</strain>
    </source>
</reference>
<gene>
    <name evidence="1" type="ORF">GSPATT00020888001</name>
</gene>
<accession>A0DW18</accession>
<dbReference type="AlphaFoldDB" id="A0DW18"/>
<dbReference type="RefSeq" id="XP_001454632.1">
    <property type="nucleotide sequence ID" value="XM_001454595.2"/>
</dbReference>